<dbReference type="Gene3D" id="3.40.532.10">
    <property type="entry name" value="Peptidase C12, ubiquitin carboxyl-terminal hydrolase"/>
    <property type="match status" value="1"/>
</dbReference>
<evidence type="ECO:0000256" key="2">
    <source>
        <dbReference type="ARBA" id="ARBA00004123"/>
    </source>
</evidence>
<feature type="compositionally biased region" description="Polar residues" evidence="12">
    <location>
        <begin position="1043"/>
        <end position="1068"/>
    </location>
</feature>
<dbReference type="InterPro" id="IPR041507">
    <property type="entry name" value="UCH_C"/>
</dbReference>
<feature type="site" description="Transition state stabilizer" evidence="11">
    <location>
        <position position="166"/>
    </location>
</feature>
<dbReference type="InterPro" id="IPR036959">
    <property type="entry name" value="Peptidase_C12_UCH_sf"/>
</dbReference>
<evidence type="ECO:0000313" key="14">
    <source>
        <dbReference type="EMBL" id="JAP44054.1"/>
    </source>
</evidence>
<evidence type="ECO:0000256" key="6">
    <source>
        <dbReference type="ARBA" id="ARBA00022786"/>
    </source>
</evidence>
<evidence type="ECO:0000256" key="10">
    <source>
        <dbReference type="ARBA" id="ARBA00023242"/>
    </source>
</evidence>
<sequence length="1172" mass="125717">FLCIDVLFQSRLQGSEMPQEEWLELESDPGLFTLLLEDFGVKGVQVEEIYDLSKPIDDVVYGFIFLFRWQHSTDKKTPRRSARTSAGALNTPFEVNDSQRAGLPRTLPTPTTVSAITSTDRNVQIPTPATTNDVATAAATTTAVGSTLSNSHTAGDDEANIFFAHQIVPNSCATHSLLCILMNRPQVSLGPLLREFRRATMPLSSHLKGLAIGCMPPLMTAHNRHARKPESADPCAVGQETAEAPLEHGMIEITEAAAVEYAQAAARAALAAAALSAGSSTSAPGATASTATIPAENGLPFASPSGISVNCHESVGVPSALSTSLSSSPGSSSFSAVSAADSATATDTFHFVCFLPIGRYLYELDGLKTAPINHGPLKDPHSHRGWTNQCTEILRQRMKEQEVRYNLMAVVPDRRIALNDRIGSLRKNRLIVTRSIRQRAEVTATLAARQLPPVYKQERPETSTPCDGMLKEEEEDDDDEEEEEEEEEAVMVENEQHGGDGAEVLEQEATPPTPSHPPNSQPLKPLAVRRLLSDNRMIQGLELQDVTESDSDAAARPVTRASTRASRQRSLGSAAPPNDLTGNGCKSAALESALLDCPESKRRRRPNLVSITQSPSSPVFIDLCDLPRQNSQPLPPTHSSACVWREPQVVASSTTGNGKVDHPMTETFQHFLSDDPSLMKKEAAEAAASSLLPAAMDSDQPSKSSSSMKPDVSSPLSVSVRPGRLRQHRLKFNGEGLKMEQSECYVGDIAWSLMDGLSPASTGTSVSATETELNHEGGPNLRPSSARGTPHASKYPTRSSTRRDTMASHSLANARVSQASLALASLQPISAAEGQEPGGADHYEEGVANHILAGGVGTTLFEPAGSMDDGVRENGAGLLPHSRDRLSIEALLQLLSQINEREEACKVAVLEEERKRYSYRVDHARRVHNYDHFIRAFLTELANQNMLQRLVWSATRQSQRQRPARKSRPARPAPVGHGRAGVAIVHGSCVGGGGGGGGCSTRQLRKRSSVTVQSLESFGGEKVSDSEGRQTRRKTGGGGSISGRPSESPSRSLRTSIRTQVLLQPTGTTPQSWSSHSRSPSVSASPSASLSTGSSASTGSSSFGKGKQHSSNGGTASGNGVNLLTRTLRYTQKKTNRLGFVQRAHGGPYISRSRKAISLVSRSRGLPMRRSR</sequence>
<evidence type="ECO:0000259" key="13">
    <source>
        <dbReference type="PROSITE" id="PS52048"/>
    </source>
</evidence>
<gene>
    <name evidence="14" type="primary">BAP1</name>
    <name evidence="14" type="ORF">TR116273</name>
</gene>
<dbReference type="Pfam" id="PF18031">
    <property type="entry name" value="UCH_C"/>
    <property type="match status" value="1"/>
</dbReference>
<dbReference type="SUPFAM" id="SSF54001">
    <property type="entry name" value="Cysteine proteinases"/>
    <property type="match status" value="3"/>
</dbReference>
<evidence type="ECO:0000256" key="11">
    <source>
        <dbReference type="PROSITE-ProRule" id="PRU01393"/>
    </source>
</evidence>
<keyword evidence="9" id="KW-0156">Chromatin regulator</keyword>
<keyword evidence="10" id="KW-0539">Nucleus</keyword>
<feature type="region of interest" description="Disordered" evidence="12">
    <location>
        <begin position="1010"/>
        <end position="1121"/>
    </location>
</feature>
<dbReference type="PANTHER" id="PTHR10589">
    <property type="entry name" value="UBIQUITIN CARBOXYL-TERMINAL HYDROLASE"/>
    <property type="match status" value="1"/>
</dbReference>
<dbReference type="EMBL" id="GEEE01019171">
    <property type="protein sequence ID" value="JAP44054.1"/>
    <property type="molecule type" value="Transcribed_RNA"/>
</dbReference>
<keyword evidence="8 11" id="KW-0788">Thiol protease</keyword>
<name>A0A0X3NW96_SCHSO</name>
<evidence type="ECO:0000256" key="5">
    <source>
        <dbReference type="ARBA" id="ARBA00022670"/>
    </source>
</evidence>
<dbReference type="PROSITE" id="PS52048">
    <property type="entry name" value="UCH_DOMAIN"/>
    <property type="match status" value="1"/>
</dbReference>
<dbReference type="GO" id="GO:0006325">
    <property type="term" value="P:chromatin organization"/>
    <property type="evidence" value="ECO:0007669"/>
    <property type="project" value="UniProtKB-KW"/>
</dbReference>
<feature type="active site" description="Nucleophile" evidence="11">
    <location>
        <position position="172"/>
    </location>
</feature>
<feature type="region of interest" description="Disordered" evidence="12">
    <location>
        <begin position="542"/>
        <end position="584"/>
    </location>
</feature>
<feature type="domain" description="UCH catalytic" evidence="13">
    <location>
        <begin position="21"/>
        <end position="412"/>
    </location>
</feature>
<feature type="compositionally biased region" description="Low complexity" evidence="12">
    <location>
        <begin position="694"/>
        <end position="717"/>
    </location>
</feature>
<dbReference type="EC" id="3.4.19.12" evidence="4 11"/>
<dbReference type="Pfam" id="PF01088">
    <property type="entry name" value="Peptidase_C12"/>
    <property type="match status" value="2"/>
</dbReference>
<feature type="region of interest" description="Disordered" evidence="12">
    <location>
        <begin position="954"/>
        <end position="978"/>
    </location>
</feature>
<feature type="active site" description="Proton donor" evidence="11">
    <location>
        <position position="350"/>
    </location>
</feature>
<protein>
    <recommendedName>
        <fullName evidence="4 11">ubiquitinyl hydrolase 1</fullName>
        <ecNumber evidence="4 11">3.4.19.12</ecNumber>
    </recommendedName>
</protein>
<dbReference type="GO" id="GO:0004843">
    <property type="term" value="F:cysteine-type deubiquitinase activity"/>
    <property type="evidence" value="ECO:0007669"/>
    <property type="project" value="UniProtKB-UniRule"/>
</dbReference>
<reference evidence="14" key="1">
    <citation type="submission" date="2016-01" db="EMBL/GenBank/DDBJ databases">
        <title>Reference transcriptome for the parasite Schistocephalus solidus: insights into the molecular evolution of parasitism.</title>
        <authorList>
            <person name="Hebert F.O."/>
            <person name="Grambauer S."/>
            <person name="Barber I."/>
            <person name="Landry C.R."/>
            <person name="Aubin-Horth N."/>
        </authorList>
    </citation>
    <scope>NUCLEOTIDE SEQUENCE</scope>
</reference>
<feature type="region of interest" description="Disordered" evidence="12">
    <location>
        <begin position="694"/>
        <end position="721"/>
    </location>
</feature>
<evidence type="ECO:0000256" key="3">
    <source>
        <dbReference type="ARBA" id="ARBA00007182"/>
    </source>
</evidence>
<dbReference type="GO" id="GO:0005737">
    <property type="term" value="C:cytoplasm"/>
    <property type="evidence" value="ECO:0007669"/>
    <property type="project" value="TreeGrafter"/>
</dbReference>
<feature type="compositionally biased region" description="Polar residues" evidence="12">
    <location>
        <begin position="1109"/>
        <end position="1121"/>
    </location>
</feature>
<dbReference type="GO" id="GO:0005634">
    <property type="term" value="C:nucleus"/>
    <property type="evidence" value="ECO:0007669"/>
    <property type="project" value="UniProtKB-SubCell"/>
</dbReference>
<dbReference type="GO" id="GO:0006511">
    <property type="term" value="P:ubiquitin-dependent protein catabolic process"/>
    <property type="evidence" value="ECO:0007669"/>
    <property type="project" value="UniProtKB-UniRule"/>
</dbReference>
<evidence type="ECO:0000256" key="1">
    <source>
        <dbReference type="ARBA" id="ARBA00000707"/>
    </source>
</evidence>
<feature type="compositionally biased region" description="Acidic residues" evidence="12">
    <location>
        <begin position="472"/>
        <end position="490"/>
    </location>
</feature>
<keyword evidence="5 11" id="KW-0645">Protease</keyword>
<accession>A0A0X3NW96</accession>
<evidence type="ECO:0000256" key="12">
    <source>
        <dbReference type="SAM" id="MobiDB-lite"/>
    </source>
</evidence>
<dbReference type="PANTHER" id="PTHR10589:SF28">
    <property type="entry name" value="UBIQUITIN CARBOXYL-TERMINAL HYDROLASE BAP1"/>
    <property type="match status" value="1"/>
</dbReference>
<evidence type="ECO:0000256" key="8">
    <source>
        <dbReference type="ARBA" id="ARBA00022807"/>
    </source>
</evidence>
<keyword evidence="6 11" id="KW-0833">Ubl conjugation pathway</keyword>
<keyword evidence="7 11" id="KW-0378">Hydrolase</keyword>
<feature type="compositionally biased region" description="Low complexity" evidence="12">
    <location>
        <begin position="1069"/>
        <end position="1104"/>
    </location>
</feature>
<evidence type="ECO:0000256" key="4">
    <source>
        <dbReference type="ARBA" id="ARBA00012759"/>
    </source>
</evidence>
<feature type="non-terminal residue" evidence="14">
    <location>
        <position position="1"/>
    </location>
</feature>
<feature type="compositionally biased region" description="Polar residues" evidence="12">
    <location>
        <begin position="759"/>
        <end position="771"/>
    </location>
</feature>
<dbReference type="InterPro" id="IPR001578">
    <property type="entry name" value="Peptidase_C12_UCH"/>
</dbReference>
<evidence type="ECO:0000256" key="7">
    <source>
        <dbReference type="ARBA" id="ARBA00022801"/>
    </source>
</evidence>
<feature type="site" description="Important for enzyme activity" evidence="11">
    <location>
        <position position="365"/>
    </location>
</feature>
<comment type="similarity">
    <text evidence="3">Belongs to the peptidase C12 family. BAP1 subfamily.</text>
</comment>
<feature type="compositionally biased region" description="Low complexity" evidence="12">
    <location>
        <begin position="559"/>
        <end position="570"/>
    </location>
</feature>
<proteinExistence type="inferred from homology"/>
<organism evidence="14">
    <name type="scientific">Schistocephalus solidus</name>
    <name type="common">Tapeworm</name>
    <dbReference type="NCBI Taxonomy" id="70667"/>
    <lineage>
        <taxon>Eukaryota</taxon>
        <taxon>Metazoa</taxon>
        <taxon>Spiralia</taxon>
        <taxon>Lophotrochozoa</taxon>
        <taxon>Platyhelminthes</taxon>
        <taxon>Cestoda</taxon>
        <taxon>Eucestoda</taxon>
        <taxon>Diphyllobothriidea</taxon>
        <taxon>Diphyllobothriidae</taxon>
        <taxon>Schistocephalus</taxon>
    </lineage>
</organism>
<dbReference type="AlphaFoldDB" id="A0A0X3NW96"/>
<feature type="region of interest" description="Disordered" evidence="12">
    <location>
        <begin position="76"/>
        <end position="113"/>
    </location>
</feature>
<feature type="region of interest" description="Disordered" evidence="12">
    <location>
        <begin position="453"/>
        <end position="495"/>
    </location>
</feature>
<dbReference type="GO" id="GO:0016579">
    <property type="term" value="P:protein deubiquitination"/>
    <property type="evidence" value="ECO:0007669"/>
    <property type="project" value="TreeGrafter"/>
</dbReference>
<comment type="subcellular location">
    <subcellularLocation>
        <location evidence="2">Nucleus</location>
    </subcellularLocation>
</comment>
<dbReference type="InterPro" id="IPR038765">
    <property type="entry name" value="Papain-like_cys_pep_sf"/>
</dbReference>
<dbReference type="Gene3D" id="1.20.58.860">
    <property type="match status" value="1"/>
</dbReference>
<evidence type="ECO:0000256" key="9">
    <source>
        <dbReference type="ARBA" id="ARBA00022853"/>
    </source>
</evidence>
<comment type="catalytic activity">
    <reaction evidence="1 11">
        <text>Thiol-dependent hydrolysis of ester, thioester, amide, peptide and isopeptide bonds formed by the C-terminal Gly of ubiquitin (a 76-residue protein attached to proteins as an intracellular targeting signal).</text>
        <dbReference type="EC" id="3.4.19.12"/>
    </reaction>
</comment>
<feature type="region of interest" description="Disordered" evidence="12">
    <location>
        <begin position="759"/>
        <end position="809"/>
    </location>
</feature>